<sequence length="950" mass="107726">MYHLSRFITIFCFAIIVSFQAVSQVGSASFVSPTSKLKSFPLVDEELADLVFDGKDEGIAIAVENLQKDINLVTGNQPKIQSALQAGKTQVIIGQLGESELIDQLVKEGKIKAASLSGKWETFEVLTVEHPFEGVDQALVIVGSDKRGTIFGIYELSEQIGVSPWYWWADVPVKKHSKLFVDYGVHTKGTPAVKYRGIFINDEAPALAGWATKQFGGFNHKFYENVFELILRLRGNYLWPAMWGRAFYDDDELNGPMADKYGVVIGTSHHEPLMRAHAEWSRYGKGDWDYQTNKEELQDFWRKGMERQGNMESTVSLGMRGDGDEPMSEENNIALLEQIIEDQRRIIEEVTGKPASETPQFWALYKEVQEYYDKGMRVPDDVTLLLCDDNWGNVRKLPAIGAPARKGGYGMYYHFDYVGGPRNYKWINTNPIPKIWEQMDRTYRHGVDELWVVNVGDIKPMEFPISFFLDFAWNPNTIPAVGIEAYTKSWSASQFGQTYANQIADLIAGFGKLSGRRKPELLDQNTYSIHYYGEMSRVSAEWQALEELCSDIKGKLDPSYHDAYFQLVEHPIIASANLHRLYESTALNHLYAKQGRNLTNKKAEEVEAFFKRDAEISAFYNNELAGGKWPHMMDQTHIGYTYWQQPNRDKIPDLNTIEIASKGSLGVAISDSPEFFPENKNLKAVVQSPYDPYYLEVTLFNKGNDPITVKSKSNSKWLSFEVGQEAIATEKIIPVKIDWNLAPKGKHVAKLEISSGKDKVLVEIPIHNYLTEESFTGFVPYYGVVAMEADHFTSKHEENPIKWEILEDMGKTGNSVMATPMISHTESTEVQGSYLSYDVWVEEAGTYEVQVYASPTLNYLNTIEGLQYGIATNESAPTLVSIHENERPHHWNSWVANSINISKKKVEFQKGKNELKIYLVNPGIIFQRIIIDTGNLKPSYLGPKESVFVH</sequence>
<dbReference type="GO" id="GO:0016787">
    <property type="term" value="F:hydrolase activity"/>
    <property type="evidence" value="ECO:0007669"/>
    <property type="project" value="UniProtKB-KW"/>
</dbReference>
<dbReference type="InterPro" id="IPR029018">
    <property type="entry name" value="Hex-like_dom2"/>
</dbReference>
<dbReference type="Gene3D" id="3.30.379.10">
    <property type="entry name" value="Chitobiase/beta-hexosaminidase domain 2-like"/>
    <property type="match status" value="1"/>
</dbReference>
<dbReference type="Gene3D" id="3.20.20.520">
    <property type="entry name" value="Glycosyl hydrolase family 115"/>
    <property type="match status" value="1"/>
</dbReference>
<dbReference type="SUPFAM" id="SSF55545">
    <property type="entry name" value="beta-N-acetylhexosaminidase-like domain"/>
    <property type="match status" value="1"/>
</dbReference>
<protein>
    <submittedName>
        <fullName evidence="4">Glycosyl hydrolase 115 family protein</fullName>
    </submittedName>
</protein>
<dbReference type="Gene3D" id="2.60.120.1620">
    <property type="match status" value="1"/>
</dbReference>
<gene>
    <name evidence="4" type="ORF">MM239_16500</name>
</gene>
<dbReference type="Pfam" id="PF15979">
    <property type="entry name" value="Glyco_hydro_115"/>
    <property type="match status" value="1"/>
</dbReference>
<reference evidence="4" key="1">
    <citation type="submission" date="2022-03" db="EMBL/GenBank/DDBJ databases">
        <title>De novo assembled genomes of Belliella spp. (Cyclobacteriaceae) strains.</title>
        <authorList>
            <person name="Szabo A."/>
            <person name="Korponai K."/>
            <person name="Felfoldi T."/>
        </authorList>
    </citation>
    <scope>NUCLEOTIDE SEQUENCE</scope>
    <source>
        <strain evidence="4">DSM 111904</strain>
    </source>
</reference>
<dbReference type="Proteomes" id="UP001165489">
    <property type="component" value="Unassembled WGS sequence"/>
</dbReference>
<keyword evidence="1 4" id="KW-0378">Hydrolase</keyword>
<dbReference type="RefSeq" id="WP_241349365.1">
    <property type="nucleotide sequence ID" value="NZ_JAKZGP010000054.1"/>
</dbReference>
<dbReference type="PANTHER" id="PTHR37842:SF2">
    <property type="entry name" value="GYLCOSYL HYDROLASE 115 C-TERMINAL DOMAIN-CONTAINING PROTEIN"/>
    <property type="match status" value="1"/>
</dbReference>
<organism evidence="4 5">
    <name type="scientific">Belliella filtrata</name>
    <dbReference type="NCBI Taxonomy" id="2923435"/>
    <lineage>
        <taxon>Bacteria</taxon>
        <taxon>Pseudomonadati</taxon>
        <taxon>Bacteroidota</taxon>
        <taxon>Cytophagia</taxon>
        <taxon>Cytophagales</taxon>
        <taxon>Cyclobacteriaceae</taxon>
        <taxon>Belliella</taxon>
    </lineage>
</organism>
<evidence type="ECO:0000313" key="4">
    <source>
        <dbReference type="EMBL" id="MCH7411009.1"/>
    </source>
</evidence>
<name>A0ABS9V466_9BACT</name>
<evidence type="ECO:0000256" key="1">
    <source>
        <dbReference type="ARBA" id="ARBA00022801"/>
    </source>
</evidence>
<dbReference type="PANTHER" id="PTHR37842">
    <property type="match status" value="1"/>
</dbReference>
<keyword evidence="2" id="KW-0732">Signal</keyword>
<keyword evidence="5" id="KW-1185">Reference proteome</keyword>
<comment type="caution">
    <text evidence="4">The sequence shown here is derived from an EMBL/GenBank/DDBJ whole genome shotgun (WGS) entry which is preliminary data.</text>
</comment>
<evidence type="ECO:0000259" key="3">
    <source>
        <dbReference type="Pfam" id="PF17829"/>
    </source>
</evidence>
<evidence type="ECO:0000313" key="5">
    <source>
        <dbReference type="Proteomes" id="UP001165489"/>
    </source>
</evidence>
<dbReference type="InterPro" id="IPR041437">
    <property type="entry name" value="GH115_C"/>
</dbReference>
<proteinExistence type="predicted"/>
<dbReference type="Gene3D" id="1.20.58.2150">
    <property type="match status" value="1"/>
</dbReference>
<feature type="chain" id="PRO_5045523286" evidence="2">
    <location>
        <begin position="24"/>
        <end position="950"/>
    </location>
</feature>
<dbReference type="Pfam" id="PF17829">
    <property type="entry name" value="GH115_C"/>
    <property type="match status" value="1"/>
</dbReference>
<accession>A0ABS9V466</accession>
<dbReference type="InterPro" id="IPR031924">
    <property type="entry name" value="GH115"/>
</dbReference>
<feature type="domain" description="Gylcosyl hydrolase 115 C-terminal" evidence="3">
    <location>
        <begin position="777"/>
        <end position="945"/>
    </location>
</feature>
<dbReference type="EMBL" id="JAKZGP010000054">
    <property type="protein sequence ID" value="MCH7411009.1"/>
    <property type="molecule type" value="Genomic_DNA"/>
</dbReference>
<evidence type="ECO:0000256" key="2">
    <source>
        <dbReference type="SAM" id="SignalP"/>
    </source>
</evidence>
<dbReference type="InterPro" id="IPR042301">
    <property type="entry name" value="GH115_sf"/>
</dbReference>
<feature type="signal peptide" evidence="2">
    <location>
        <begin position="1"/>
        <end position="23"/>
    </location>
</feature>